<evidence type="ECO:0000313" key="2">
    <source>
        <dbReference type="Proteomes" id="UP000247459"/>
    </source>
</evidence>
<evidence type="ECO:0000313" key="1">
    <source>
        <dbReference type="EMBL" id="PYY27177.1"/>
    </source>
</evidence>
<proteinExistence type="predicted"/>
<name>A0A2W0C532_9BACL</name>
<gene>
    <name evidence="1" type="ORF">PIL02S_04676</name>
</gene>
<organism evidence="1 2">
    <name type="scientific">Paenibacillus illinoisensis</name>
    <dbReference type="NCBI Taxonomy" id="59845"/>
    <lineage>
        <taxon>Bacteria</taxon>
        <taxon>Bacillati</taxon>
        <taxon>Bacillota</taxon>
        <taxon>Bacilli</taxon>
        <taxon>Bacillales</taxon>
        <taxon>Paenibacillaceae</taxon>
        <taxon>Paenibacillus</taxon>
    </lineage>
</organism>
<dbReference type="RefSeq" id="WP_181429897.1">
    <property type="nucleotide sequence ID" value="NZ_PRLG01000022.1"/>
</dbReference>
<dbReference type="Proteomes" id="UP000247459">
    <property type="component" value="Unassembled WGS sequence"/>
</dbReference>
<comment type="caution">
    <text evidence="1">The sequence shown here is derived from an EMBL/GenBank/DDBJ whole genome shotgun (WGS) entry which is preliminary data.</text>
</comment>
<sequence>MIFEITDVMLEKIREWDTCKPTDVTGAKFAYTFIPTGNGLFIQVECDVCKRKLSFSDL</sequence>
<dbReference type="EMBL" id="PRLG01000022">
    <property type="protein sequence ID" value="PYY27177.1"/>
    <property type="molecule type" value="Genomic_DNA"/>
</dbReference>
<dbReference type="AlphaFoldDB" id="A0A2W0C532"/>
<accession>A0A2W0C532</accession>
<reference evidence="1 2" key="1">
    <citation type="submission" date="2018-01" db="EMBL/GenBank/DDBJ databases">
        <title>Genome sequence of the PGP bacterium Paenibacillus illinoisensis E3.</title>
        <authorList>
            <person name="Rolli E."/>
            <person name="Marasco R."/>
            <person name="Bessem C."/>
            <person name="Michoud G."/>
            <person name="Gaiarsa S."/>
            <person name="Borin S."/>
            <person name="Daffonchio D."/>
        </authorList>
    </citation>
    <scope>NUCLEOTIDE SEQUENCE [LARGE SCALE GENOMIC DNA]</scope>
    <source>
        <strain evidence="1 2">E3</strain>
    </source>
</reference>
<protein>
    <submittedName>
        <fullName evidence="1">Uncharacterized protein</fullName>
    </submittedName>
</protein>